<keyword evidence="5 7" id="KW-0472">Membrane</keyword>
<feature type="transmembrane region" description="Helical" evidence="7">
    <location>
        <begin position="191"/>
        <end position="213"/>
    </location>
</feature>
<feature type="transmembrane region" description="Helical" evidence="7">
    <location>
        <begin position="536"/>
        <end position="558"/>
    </location>
</feature>
<dbReference type="GO" id="GO:0022857">
    <property type="term" value="F:transmembrane transporter activity"/>
    <property type="evidence" value="ECO:0007669"/>
    <property type="project" value="UniProtKB-UniRule"/>
</dbReference>
<dbReference type="AlphaFoldDB" id="A0A8S1W5D6"/>
<organism evidence="8 9">
    <name type="scientific">Paramecium octaurelia</name>
    <dbReference type="NCBI Taxonomy" id="43137"/>
    <lineage>
        <taxon>Eukaryota</taxon>
        <taxon>Sar</taxon>
        <taxon>Alveolata</taxon>
        <taxon>Ciliophora</taxon>
        <taxon>Intramacronucleata</taxon>
        <taxon>Oligohymenophorea</taxon>
        <taxon>Peniculida</taxon>
        <taxon>Parameciidae</taxon>
        <taxon>Paramecium</taxon>
    </lineage>
</organism>
<dbReference type="InterPro" id="IPR007603">
    <property type="entry name" value="Choline_transptr-like"/>
</dbReference>
<evidence type="ECO:0000256" key="1">
    <source>
        <dbReference type="ARBA" id="ARBA00004141"/>
    </source>
</evidence>
<evidence type="ECO:0000256" key="5">
    <source>
        <dbReference type="ARBA" id="ARBA00023136"/>
    </source>
</evidence>
<dbReference type="OrthoDB" id="305837at2759"/>
<comment type="function">
    <text evidence="7">Choline transporter.</text>
</comment>
<dbReference type="EMBL" id="CAJJDP010000081">
    <property type="protein sequence ID" value="CAD8184083.1"/>
    <property type="molecule type" value="Genomic_DNA"/>
</dbReference>
<dbReference type="PANTHER" id="PTHR12385:SF14">
    <property type="entry name" value="CHOLINE TRANSPORTER-LIKE 2"/>
    <property type="match status" value="1"/>
</dbReference>
<evidence type="ECO:0000256" key="2">
    <source>
        <dbReference type="ARBA" id="ARBA00007168"/>
    </source>
</evidence>
<evidence type="ECO:0000256" key="7">
    <source>
        <dbReference type="RuleBase" id="RU368066"/>
    </source>
</evidence>
<keyword evidence="4 7" id="KW-1133">Transmembrane helix</keyword>
<sequence>MDSTIAMNQSNYPGPHIQDDLQQIELDYKYPRKNQINKCSLFFLVFQNIVIFTSFLSVLLGNSKQLGCPYDSNGNICGGSQGLEQYKYIYFSNPITDKSLYLTVCVKECPVKENENEIDELLEIQCMPNQFIKSCKNTQFIEDNGFNLIYYDSLKFINVCLPTKSNYLQNVLVGLEQQEVIKFFKDLKNGALLILCTFVFSILINQIVYVLLIKLQQKTIWIIQVTLILMLSLQAFLCINNYFFEIKLQQANKNAKLTLPEVVSIVQNENSNFTINFLPLILGIFFAILAIYYFSDLIYNYKKYQTIGFKITIVNNFYDYSSQALLDYQVKSQSNFQQFYFIPIFFGVINAGLLFVWVLIANSILTIGNVTTDRYPFNTFQLNLLAYAFGIIHILGLLLILLVISGISKFLIIGIMLKQYRVFVNQKSNSHQFNEENSIVQILKKLIFKNIGVIILGQVLITLLWIPRTLIKIYLRMLNNPNYQESNLTQNILSINERAYLLSFIRTEGFLQNAKSQYLFDQKLLKHTQIQQHGQLFMNSCCLTISILCMSFTYLLLIYNRTTIIIEAPIYFLLFSFFSSYLVTKFFSHIYGITIDYLTILLYRDVTVDGQVVGKSVRKPIRLLKETFLNLDE</sequence>
<dbReference type="OMA" id="FQNIVIF"/>
<dbReference type="Proteomes" id="UP000683925">
    <property type="component" value="Unassembled WGS sequence"/>
</dbReference>
<feature type="transmembrane region" description="Helical" evidence="7">
    <location>
        <begin position="384"/>
        <end position="417"/>
    </location>
</feature>
<feature type="transmembrane region" description="Helical" evidence="7">
    <location>
        <begin position="220"/>
        <end position="244"/>
    </location>
</feature>
<protein>
    <recommendedName>
        <fullName evidence="7">Choline transporter-like protein</fullName>
    </recommendedName>
</protein>
<dbReference type="PANTHER" id="PTHR12385">
    <property type="entry name" value="CHOLINE TRANSPORTER-LIKE (SLC FAMILY 44)"/>
    <property type="match status" value="1"/>
</dbReference>
<comment type="subcellular location">
    <subcellularLocation>
        <location evidence="7">Cell membrane</location>
        <topology evidence="7">Multi-pass membrane protein</topology>
    </subcellularLocation>
    <subcellularLocation>
        <location evidence="1">Membrane</location>
        <topology evidence="1">Multi-pass membrane protein</topology>
    </subcellularLocation>
</comment>
<feature type="transmembrane region" description="Helical" evidence="7">
    <location>
        <begin position="39"/>
        <end position="60"/>
    </location>
</feature>
<evidence type="ECO:0000313" key="9">
    <source>
        <dbReference type="Proteomes" id="UP000683925"/>
    </source>
</evidence>
<dbReference type="GO" id="GO:0005886">
    <property type="term" value="C:plasma membrane"/>
    <property type="evidence" value="ECO:0007669"/>
    <property type="project" value="UniProtKB-SubCell"/>
</dbReference>
<accession>A0A8S1W5D6</accession>
<name>A0A8S1W5D6_PAROT</name>
<keyword evidence="6" id="KW-0325">Glycoprotein</keyword>
<comment type="similarity">
    <text evidence="2 7">Belongs to the CTL (choline transporter-like) family.</text>
</comment>
<dbReference type="Pfam" id="PF04515">
    <property type="entry name" value="Choline_transpo"/>
    <property type="match status" value="1"/>
</dbReference>
<reference evidence="8" key="1">
    <citation type="submission" date="2021-01" db="EMBL/GenBank/DDBJ databases">
        <authorList>
            <consortium name="Genoscope - CEA"/>
            <person name="William W."/>
        </authorList>
    </citation>
    <scope>NUCLEOTIDE SEQUENCE</scope>
</reference>
<evidence type="ECO:0000256" key="3">
    <source>
        <dbReference type="ARBA" id="ARBA00022692"/>
    </source>
</evidence>
<feature type="transmembrane region" description="Helical" evidence="7">
    <location>
        <begin position="339"/>
        <end position="364"/>
    </location>
</feature>
<gene>
    <name evidence="8" type="ORF">POCTA_138.1.T0820134</name>
</gene>
<keyword evidence="9" id="KW-1185">Reference proteome</keyword>
<proteinExistence type="inferred from homology"/>
<evidence type="ECO:0000313" key="8">
    <source>
        <dbReference type="EMBL" id="CAD8184083.1"/>
    </source>
</evidence>
<feature type="transmembrane region" description="Helical" evidence="7">
    <location>
        <begin position="273"/>
        <end position="294"/>
    </location>
</feature>
<evidence type="ECO:0000256" key="6">
    <source>
        <dbReference type="ARBA" id="ARBA00023180"/>
    </source>
</evidence>
<evidence type="ECO:0000256" key="4">
    <source>
        <dbReference type="ARBA" id="ARBA00022989"/>
    </source>
</evidence>
<comment type="caution">
    <text evidence="8">The sequence shown here is derived from an EMBL/GenBank/DDBJ whole genome shotgun (WGS) entry which is preliminary data.</text>
</comment>
<keyword evidence="3 7" id="KW-0812">Transmembrane</keyword>
<feature type="transmembrane region" description="Helical" evidence="7">
    <location>
        <begin position="446"/>
        <end position="466"/>
    </location>
</feature>
<feature type="transmembrane region" description="Helical" evidence="7">
    <location>
        <begin position="570"/>
        <end position="593"/>
    </location>
</feature>